<evidence type="ECO:0000313" key="3">
    <source>
        <dbReference type="Proteomes" id="UP001216907"/>
    </source>
</evidence>
<sequence length="331" mass="37147">MRIDSIVDGLDRRRWLRATAAGLLAAHPAFAGFQDAAKPEPGPPRIQDADPEEVARKLREVGLGEPRRLKSNHFLAIGDAAESFMRSCLTDCEHLLLAYLRHFQDRGFDVREPDRPLIVVAFRDDRSFGKYHRMPSLMSGGAQPVGMYDKATNLLSVFDWRNVPMASRAAVKNVQTVSHEGTHQLTFNTGLLDRASDVSPGIVEGLGTYGEPRKVIGPSDVGRLNLQRLDDLAKLRRSVAWIPVRDLIADDAVLRSGLYSRVMLGYAESWALVHYLLNDKDRLPGFRDYLKALRSRTKPGHRLDDARETLGDLDELDRDLQAYAVRLVRSL</sequence>
<proteinExistence type="predicted"/>
<comment type="caution">
    <text evidence="2">The sequence shown here is derived from an EMBL/GenBank/DDBJ whole genome shotgun (WGS) entry which is preliminary data.</text>
</comment>
<keyword evidence="3" id="KW-1185">Reference proteome</keyword>
<name>A0ABT6FGJ2_9BACT</name>
<dbReference type="Proteomes" id="UP001216907">
    <property type="component" value="Unassembled WGS sequence"/>
</dbReference>
<organism evidence="2 3">
    <name type="scientific">Paludisphaera mucosa</name>
    <dbReference type="NCBI Taxonomy" id="3030827"/>
    <lineage>
        <taxon>Bacteria</taxon>
        <taxon>Pseudomonadati</taxon>
        <taxon>Planctomycetota</taxon>
        <taxon>Planctomycetia</taxon>
        <taxon>Isosphaerales</taxon>
        <taxon>Isosphaeraceae</taxon>
        <taxon>Paludisphaera</taxon>
    </lineage>
</organism>
<dbReference type="Pfam" id="PF07607">
    <property type="entry name" value="DUF1570"/>
    <property type="match status" value="1"/>
</dbReference>
<reference evidence="2 3" key="1">
    <citation type="submission" date="2023-03" db="EMBL/GenBank/DDBJ databases">
        <title>Paludisphaera mucosa sp. nov. a novel planctomycete from northern fen.</title>
        <authorList>
            <person name="Ivanova A."/>
        </authorList>
    </citation>
    <scope>NUCLEOTIDE SEQUENCE [LARGE SCALE GENOMIC DNA]</scope>
    <source>
        <strain evidence="2 3">Pla2</strain>
    </source>
</reference>
<protein>
    <submittedName>
        <fullName evidence="2">DUF1570 domain-containing protein</fullName>
    </submittedName>
</protein>
<evidence type="ECO:0000259" key="1">
    <source>
        <dbReference type="Pfam" id="PF07607"/>
    </source>
</evidence>
<accession>A0ABT6FGJ2</accession>
<feature type="domain" description="DUF1570" evidence="1">
    <location>
        <begin position="173"/>
        <end position="280"/>
    </location>
</feature>
<dbReference type="InterPro" id="IPR011464">
    <property type="entry name" value="DUF1570"/>
</dbReference>
<evidence type="ECO:0000313" key="2">
    <source>
        <dbReference type="EMBL" id="MDG3006662.1"/>
    </source>
</evidence>
<dbReference type="RefSeq" id="WP_277862955.1">
    <property type="nucleotide sequence ID" value="NZ_JARRAG010000002.1"/>
</dbReference>
<gene>
    <name evidence="2" type="ORF">PZE19_23080</name>
</gene>
<dbReference type="EMBL" id="JARRAG010000002">
    <property type="protein sequence ID" value="MDG3006662.1"/>
    <property type="molecule type" value="Genomic_DNA"/>
</dbReference>